<dbReference type="WBParaSite" id="BXY_1106200.1">
    <property type="protein sequence ID" value="BXY_1106200.1"/>
    <property type="gene ID" value="BXY_1106200"/>
</dbReference>
<dbReference type="EMBL" id="CAJFDI010000006">
    <property type="protein sequence ID" value="CAD5234717.1"/>
    <property type="molecule type" value="Genomic_DNA"/>
</dbReference>
<organism evidence="2 4">
    <name type="scientific">Bursaphelenchus xylophilus</name>
    <name type="common">Pinewood nematode worm</name>
    <name type="synonym">Aphelenchoides xylophilus</name>
    <dbReference type="NCBI Taxonomy" id="6326"/>
    <lineage>
        <taxon>Eukaryota</taxon>
        <taxon>Metazoa</taxon>
        <taxon>Ecdysozoa</taxon>
        <taxon>Nematoda</taxon>
        <taxon>Chromadorea</taxon>
        <taxon>Rhabditida</taxon>
        <taxon>Tylenchina</taxon>
        <taxon>Tylenchomorpha</taxon>
        <taxon>Aphelenchoidea</taxon>
        <taxon>Aphelenchoididae</taxon>
        <taxon>Bursaphelenchus</taxon>
    </lineage>
</organism>
<evidence type="ECO:0000313" key="3">
    <source>
        <dbReference type="Proteomes" id="UP000659654"/>
    </source>
</evidence>
<dbReference type="OrthoDB" id="5842126at2759"/>
<dbReference type="EMBL" id="CAJFCV020000006">
    <property type="protein sequence ID" value="CAG9130661.1"/>
    <property type="molecule type" value="Genomic_DNA"/>
</dbReference>
<keyword evidence="3" id="KW-1185">Reference proteome</keyword>
<dbReference type="eggNOG" id="ENOG502SV7I">
    <property type="taxonomic scope" value="Eukaryota"/>
</dbReference>
<dbReference type="Proteomes" id="UP000095284">
    <property type="component" value="Unplaced"/>
</dbReference>
<reference evidence="4" key="1">
    <citation type="submission" date="2016-11" db="UniProtKB">
        <authorList>
            <consortium name="WormBaseParasite"/>
        </authorList>
    </citation>
    <scope>IDENTIFICATION</scope>
</reference>
<dbReference type="Proteomes" id="UP000659654">
    <property type="component" value="Unassembled WGS sequence"/>
</dbReference>
<dbReference type="Proteomes" id="UP000582659">
    <property type="component" value="Unassembled WGS sequence"/>
</dbReference>
<gene>
    <name evidence="1" type="ORF">BXYJ_LOCUS14808</name>
</gene>
<evidence type="ECO:0000313" key="4">
    <source>
        <dbReference type="WBParaSite" id="BXY_1106200.1"/>
    </source>
</evidence>
<name>A0A1I7SDF7_BURXY</name>
<sequence length="334" mass="38550">MTLQKIASGPEVEEGTCVQIDQTIYLFESKYEDQPDYHSGHRVISIGSSVQSFDVFKKQWSPVSLVPPILEKQDQGKLDELLFLHSGKLFLLLFNRFEGLSLHSLWRFDQENLKFVKHSDIHHKIVPPGEDNTYGNYLKLVSGNQFNIPAPYFIAKLRNSNLEMVIFHLEIATGHTVPEILKRFQTLEPVVRVIDPLLVSALFYQHYIYITLAEHGCGYKWKTDQILKFNVHDKVLETMNVANEPFVLALPRTDFFYSVTDQWYHFGSGAKGPNGKHPVFVLKELSRHPTWVQYELDVDDVGYNDHFLTTDTSTIVTLVKKNSVYQFDVNSLHF</sequence>
<proteinExistence type="predicted"/>
<protein>
    <submittedName>
        <fullName evidence="1">(pine wood nematode) hypothetical protein</fullName>
    </submittedName>
</protein>
<reference evidence="1" key="2">
    <citation type="submission" date="2020-09" db="EMBL/GenBank/DDBJ databases">
        <authorList>
            <person name="Kikuchi T."/>
        </authorList>
    </citation>
    <scope>NUCLEOTIDE SEQUENCE</scope>
    <source>
        <strain evidence="1">Ka4C1</strain>
    </source>
</reference>
<evidence type="ECO:0000313" key="2">
    <source>
        <dbReference type="Proteomes" id="UP000095284"/>
    </source>
</evidence>
<accession>A0A1I7SDF7</accession>
<evidence type="ECO:0000313" key="1">
    <source>
        <dbReference type="EMBL" id="CAD5234717.1"/>
    </source>
</evidence>
<dbReference type="AlphaFoldDB" id="A0A1I7SDF7"/>